<dbReference type="RefSeq" id="WP_161707328.1">
    <property type="nucleotide sequence ID" value="NZ_JAABLQ010000001.1"/>
</dbReference>
<proteinExistence type="predicted"/>
<organism evidence="1 2">
    <name type="scientific">Pannonibacter tanglangensis</name>
    <dbReference type="NCBI Taxonomy" id="2750084"/>
    <lineage>
        <taxon>Bacteria</taxon>
        <taxon>Pseudomonadati</taxon>
        <taxon>Pseudomonadota</taxon>
        <taxon>Alphaproteobacteria</taxon>
        <taxon>Hyphomicrobiales</taxon>
        <taxon>Stappiaceae</taxon>
        <taxon>Pannonibacter</taxon>
    </lineage>
</organism>
<keyword evidence="2" id="KW-1185">Reference proteome</keyword>
<accession>A0A7X5J6P8</accession>
<protein>
    <recommendedName>
        <fullName evidence="3">Restriction endonuclease</fullName>
    </recommendedName>
</protein>
<gene>
    <name evidence="1" type="ORF">GWI72_00045</name>
</gene>
<evidence type="ECO:0000313" key="1">
    <source>
        <dbReference type="EMBL" id="NBN76652.1"/>
    </source>
</evidence>
<evidence type="ECO:0008006" key="3">
    <source>
        <dbReference type="Google" id="ProtNLM"/>
    </source>
</evidence>
<dbReference type="AlphaFoldDB" id="A0A7X5J6P8"/>
<dbReference type="Proteomes" id="UP000586722">
    <property type="component" value="Unassembled WGS sequence"/>
</dbReference>
<dbReference type="EMBL" id="JAABLQ010000001">
    <property type="protein sequence ID" value="NBN76652.1"/>
    <property type="molecule type" value="Genomic_DNA"/>
</dbReference>
<evidence type="ECO:0000313" key="2">
    <source>
        <dbReference type="Proteomes" id="UP000586722"/>
    </source>
</evidence>
<name>A0A7X5J6P8_9HYPH</name>
<comment type="caution">
    <text evidence="1">The sequence shown here is derived from an EMBL/GenBank/DDBJ whole genome shotgun (WGS) entry which is preliminary data.</text>
</comment>
<reference evidence="2" key="1">
    <citation type="submission" date="2020-01" db="EMBL/GenBank/DDBJ databases">
        <authorList>
            <person name="Fang Y."/>
            <person name="Sun R."/>
            <person name="Nie L."/>
            <person name="He J."/>
            <person name="Hao L."/>
            <person name="Wang L."/>
            <person name="Su S."/>
            <person name="Lv E."/>
            <person name="Zhang Z."/>
            <person name="Xie R."/>
            <person name="Liu H."/>
        </authorList>
    </citation>
    <scope>NUCLEOTIDE SEQUENCE [LARGE SCALE GENOMIC DNA]</scope>
    <source>
        <strain evidence="2">XCT-53</strain>
    </source>
</reference>
<sequence>MLLRFNADFADPDLNFDPLIDEVFGELKSGFLELPKGAGFIEYPIFETGYQALKKATLGFTVIDPVAVIATVYAMPITFIVLRSILGFTPSEWADVTTERKKLQVDQGAARTIDRNCRLSPTTALRDRGSVADARIKAMVTAACELLKEGPSNVDRKEILHRLDKVDTATGLASLRPVADLGVPYAMLLYERFLGRPFAGHRDSVSELVGDVVESAVEDVLAKAGVGYRKTKRAERIPGFDQAPDFIIPDEHNPSVIIEAKLTEDDGTARDKVTRVQQLRNLRERDGRGYEVVACIAGRGFKVRRADMKRLLVATDGKVFTLASVQHLLTDTRIRDFVTRP</sequence>